<proteinExistence type="predicted"/>
<evidence type="ECO:0000259" key="5">
    <source>
        <dbReference type="PROSITE" id="PS51194"/>
    </source>
</evidence>
<dbReference type="Gene3D" id="3.40.50.10810">
    <property type="entry name" value="Tandem AAA-ATPase domain"/>
    <property type="match status" value="1"/>
</dbReference>
<dbReference type="HOGENOM" id="CLU_000315_21_1_9"/>
<dbReference type="AlphaFoldDB" id="A0A0H2YRX0"/>
<evidence type="ECO:0000256" key="1">
    <source>
        <dbReference type="ARBA" id="ARBA00022801"/>
    </source>
</evidence>
<keyword evidence="2" id="KW-0862">Zinc</keyword>
<dbReference type="InterPro" id="IPR038718">
    <property type="entry name" value="SNF2-like_sf"/>
</dbReference>
<dbReference type="InterPro" id="IPR001650">
    <property type="entry name" value="Helicase_C-like"/>
</dbReference>
<dbReference type="Pfam" id="PF00176">
    <property type="entry name" value="SNF2-rel_dom"/>
    <property type="match status" value="1"/>
</dbReference>
<dbReference type="InterPro" id="IPR007527">
    <property type="entry name" value="Znf_SWIM"/>
</dbReference>
<dbReference type="InterPro" id="IPR000330">
    <property type="entry name" value="SNF2_N"/>
</dbReference>
<keyword evidence="6" id="KW-0347">Helicase</keyword>
<keyword evidence="2" id="KW-0863">Zinc-finger</keyword>
<feature type="domain" description="Helicase C-terminal" evidence="5">
    <location>
        <begin position="902"/>
        <end position="1068"/>
    </location>
</feature>
<dbReference type="STRING" id="195103.CPF_1148"/>
<evidence type="ECO:0000256" key="2">
    <source>
        <dbReference type="PROSITE-ProRule" id="PRU00325"/>
    </source>
</evidence>
<evidence type="ECO:0000313" key="6">
    <source>
        <dbReference type="EMBL" id="ABG83707.1"/>
    </source>
</evidence>
<dbReference type="PaxDb" id="195103-CPF_1148"/>
<dbReference type="PANTHER" id="PTHR10799">
    <property type="entry name" value="SNF2/RAD54 HELICASE FAMILY"/>
    <property type="match status" value="1"/>
</dbReference>
<keyword evidence="1" id="KW-0378">Hydrolase</keyword>
<reference evidence="6 7" key="1">
    <citation type="journal article" date="2006" name="Genome Res.">
        <title>Skewed genomic variability in strains of the toxigenic bacterial pathogen, Clostridium perfringens.</title>
        <authorList>
            <person name="Myers G.S."/>
            <person name="Rasko D.A."/>
            <person name="Cheung J.K."/>
            <person name="Ravel J."/>
            <person name="Seshadri R."/>
            <person name="Deboy R.T."/>
            <person name="Ren Q."/>
            <person name="Varga J."/>
            <person name="Awad M.M."/>
            <person name="Brinkac L.M."/>
            <person name="Daugherty S.C."/>
            <person name="Haft D.H."/>
            <person name="Dodson R.J."/>
            <person name="Madupu R."/>
            <person name="Nelson W.C."/>
            <person name="Rosovitz M.J."/>
            <person name="Sullivan S.A."/>
            <person name="Khouri H."/>
            <person name="Dimitrov G.I."/>
            <person name="Watkins K.L."/>
            <person name="Mulligan S."/>
            <person name="Benton J."/>
            <person name="Radune D."/>
            <person name="Fisher D.J."/>
            <person name="Atkins H.S."/>
            <person name="Hiscox T."/>
            <person name="Jost B.H."/>
            <person name="Billington S.J."/>
            <person name="Songer J.G."/>
            <person name="McClane B.A."/>
            <person name="Titball R.W."/>
            <person name="Rood J.I."/>
            <person name="Melville S.B."/>
            <person name="Paulsen I.T."/>
        </authorList>
    </citation>
    <scope>NUCLEOTIDE SEQUENCE [LARGE SCALE GENOMIC DNA]</scope>
    <source>
        <strain evidence="7">ATCC 13124 / DSM 756 / JCM 1290 / NCIMB 6125 / NCTC 8237 / S 107 / Type A</strain>
    </source>
</reference>
<dbReference type="Gene3D" id="3.40.50.300">
    <property type="entry name" value="P-loop containing nucleotide triphosphate hydrolases"/>
    <property type="match status" value="1"/>
</dbReference>
<dbReference type="CDD" id="cd18012">
    <property type="entry name" value="DEXQc_arch_SWI2_SNF2"/>
    <property type="match status" value="1"/>
</dbReference>
<dbReference type="SUPFAM" id="SSF52540">
    <property type="entry name" value="P-loop containing nucleoside triphosphate hydrolases"/>
    <property type="match status" value="2"/>
</dbReference>
<keyword evidence="2" id="KW-0479">Metal-binding</keyword>
<feature type="domain" description="Helicase ATP-binding" evidence="4">
    <location>
        <begin position="608"/>
        <end position="783"/>
    </location>
</feature>
<accession>A0A0H2YRX0</accession>
<dbReference type="PROSITE" id="PS51194">
    <property type="entry name" value="HELICASE_CTER"/>
    <property type="match status" value="1"/>
</dbReference>
<dbReference type="EMBL" id="CP000246">
    <property type="protein sequence ID" value="ABG83707.1"/>
    <property type="molecule type" value="Genomic_DNA"/>
</dbReference>
<dbReference type="GO" id="GO:0016787">
    <property type="term" value="F:hydrolase activity"/>
    <property type="evidence" value="ECO:0007669"/>
    <property type="project" value="UniProtKB-KW"/>
</dbReference>
<dbReference type="GO" id="GO:0005524">
    <property type="term" value="F:ATP binding"/>
    <property type="evidence" value="ECO:0007669"/>
    <property type="project" value="InterPro"/>
</dbReference>
<feature type="domain" description="SWIM-type" evidence="3">
    <location>
        <begin position="62"/>
        <end position="106"/>
    </location>
</feature>
<evidence type="ECO:0000259" key="4">
    <source>
        <dbReference type="PROSITE" id="PS51192"/>
    </source>
</evidence>
<keyword evidence="6" id="KW-0547">Nucleotide-binding</keyword>
<dbReference type="SMART" id="SM00487">
    <property type="entry name" value="DEXDc"/>
    <property type="match status" value="1"/>
</dbReference>
<evidence type="ECO:0000259" key="3">
    <source>
        <dbReference type="PROSITE" id="PS50966"/>
    </source>
</evidence>
<dbReference type="Proteomes" id="UP000001823">
    <property type="component" value="Chromosome"/>
</dbReference>
<dbReference type="InterPro" id="IPR027417">
    <property type="entry name" value="P-loop_NTPase"/>
</dbReference>
<dbReference type="GO" id="GO:0008270">
    <property type="term" value="F:zinc ion binding"/>
    <property type="evidence" value="ECO:0007669"/>
    <property type="project" value="UniProtKB-KW"/>
</dbReference>
<name>A0A0H2YRX0_CLOP1</name>
<dbReference type="KEGG" id="cpf:CPF_1148"/>
<dbReference type="CDD" id="cd18793">
    <property type="entry name" value="SF2_C_SNF"/>
    <property type="match status" value="1"/>
</dbReference>
<dbReference type="eggNOG" id="COG0553">
    <property type="taxonomic scope" value="Bacteria"/>
</dbReference>
<evidence type="ECO:0000313" key="7">
    <source>
        <dbReference type="Proteomes" id="UP000001823"/>
    </source>
</evidence>
<dbReference type="Pfam" id="PF08455">
    <property type="entry name" value="SNF2_assoc"/>
    <property type="match status" value="1"/>
</dbReference>
<organism evidence="6 7">
    <name type="scientific">Clostridium perfringens (strain ATCC 13124 / DSM 756 / JCM 1290 / NCIMB 6125 / NCTC 8237 / Type A)</name>
    <dbReference type="NCBI Taxonomy" id="195103"/>
    <lineage>
        <taxon>Bacteria</taxon>
        <taxon>Bacillati</taxon>
        <taxon>Bacillota</taxon>
        <taxon>Clostridia</taxon>
        <taxon>Eubacteriales</taxon>
        <taxon>Clostridiaceae</taxon>
        <taxon>Clostridium</taxon>
    </lineage>
</organism>
<keyword evidence="6" id="KW-0067">ATP-binding</keyword>
<dbReference type="Pfam" id="PF00271">
    <property type="entry name" value="Helicase_C"/>
    <property type="match status" value="1"/>
</dbReference>
<dbReference type="InterPro" id="IPR014001">
    <property type="entry name" value="Helicase_ATP-bd"/>
</dbReference>
<sequence length="1069" mass="124808">MPLNLDILMKNLVRRTSSFTREQGKKLIKEAYVKDVRGKSIDGIYHIYGSVLNDDKNWDYNTHIKINMKNSDIVGTNCSCETFKENSKHIKNYVCKHISATNDVFYSLAKKKMQNNKLKSNNKTQLVKEKNEEHKGQEKRFLSLDINIKHMVKEGITLFNCEFRIGAGNLNLILDLKDFLYKNSLKKPLKFNDGFTYNPLKDEFLEEDKRVLQFVASHKDMISGRYLRIKQNNLKDFLKLVDEKKKINFNFNSINYEVKVKKENVPVALTLKEGKEGFVLSHHKKFPVILNNLGDVMFFDRNLYLPRKRQLEYYSPIHKLFLKNNTITYKKSLESLRNLLEELKNISKNIVLDENIRVFKEKLMKTTFNLYKNKGKIYCNVKIDYCGYIIDLIRDEKDNSFLRDLKSEKYIEFQLERFKFIKREEDFCFIGNEEEIYELFSKGIKRLRELGEVLLSEELKEFKVLDSSLISSELKEFSNFYKLKFDFGDFELRELRESIEAMKRGDRFYRTKKVYLDLEDPGIVNFLNLLEDLGLENIKDNEVYIDKSKVLYIQEKLKDRNLSFIKGGNVLQEIVGKLLNKEFKRKLLPKALNAELRPYQKEGFKWINEITDLGFGGVLADDMGLGKTLQIIAFLLSQKKSKSIVVVPTSVIYNWMDEFEKFAPSIRVGLVHGSKSKRDKVLRDFKRGLGIKIEEENLKEKSYEKYDVLLTTYGTLKNDEKAYENLSFDYCIIDEAQNIKNPSAQATLSVKNIKSRCNIALTGTPIENNLMELWSIFDFVMPGYLFTKERFRERFILDESNLSELKSLITPFILRRLKEDVLSELPEKLEKKYLVEMKGKQKQLYSFYVKAIKNQLNENKSSEKSGRDKINLFAYLTKLREICLDPSLVVPDYTGESSKLTVVKEIVKDASESGKKILLFSQFTSVLQKIEEDFKKEDISYLYLDGGTSAKDRVERVKKFNEDSNIKVFLISLKAGGVGLNLTSASVVIHFDPWWNPAVEDQATDRAHRFGQENKVEVIKLVAKDTIEEKIVLMQEDKRELIQSLMDGKTMDGKGLKRLTEEEISKLFE</sequence>
<dbReference type="PROSITE" id="PS50966">
    <property type="entry name" value="ZF_SWIM"/>
    <property type="match status" value="1"/>
</dbReference>
<gene>
    <name evidence="6" type="ordered locus">CPF_1148</name>
</gene>
<dbReference type="SMART" id="SM00490">
    <property type="entry name" value="HELICc"/>
    <property type="match status" value="1"/>
</dbReference>
<keyword evidence="7" id="KW-1185">Reference proteome</keyword>
<dbReference type="InterPro" id="IPR049730">
    <property type="entry name" value="SNF2/RAD54-like_C"/>
</dbReference>
<dbReference type="InterPro" id="IPR013663">
    <property type="entry name" value="Helicase_SWF/SNF/SWI_bac"/>
</dbReference>
<dbReference type="PROSITE" id="PS51192">
    <property type="entry name" value="HELICASE_ATP_BIND_1"/>
    <property type="match status" value="1"/>
</dbReference>
<protein>
    <submittedName>
        <fullName evidence="6">Helicase</fullName>
    </submittedName>
</protein>
<dbReference type="GO" id="GO:0004386">
    <property type="term" value="F:helicase activity"/>
    <property type="evidence" value="ECO:0007669"/>
    <property type="project" value="UniProtKB-KW"/>
</dbReference>